<feature type="region of interest" description="Disordered" evidence="1">
    <location>
        <begin position="41"/>
        <end position="75"/>
    </location>
</feature>
<dbReference type="Proteomes" id="UP000292957">
    <property type="component" value="Unassembled WGS sequence"/>
</dbReference>
<dbReference type="EMBL" id="ML143412">
    <property type="protein sequence ID" value="TBU29601.1"/>
    <property type="molecule type" value="Genomic_DNA"/>
</dbReference>
<feature type="compositionally biased region" description="Basic and acidic residues" evidence="1">
    <location>
        <begin position="42"/>
        <end position="57"/>
    </location>
</feature>
<feature type="compositionally biased region" description="Polar residues" evidence="1">
    <location>
        <begin position="65"/>
        <end position="75"/>
    </location>
</feature>
<feature type="region of interest" description="Disordered" evidence="1">
    <location>
        <begin position="1"/>
        <end position="20"/>
    </location>
</feature>
<organism evidence="2">
    <name type="scientific">Dichomitus squalens</name>
    <dbReference type="NCBI Taxonomy" id="114155"/>
    <lineage>
        <taxon>Eukaryota</taxon>
        <taxon>Fungi</taxon>
        <taxon>Dikarya</taxon>
        <taxon>Basidiomycota</taxon>
        <taxon>Agaricomycotina</taxon>
        <taxon>Agaricomycetes</taxon>
        <taxon>Polyporales</taxon>
        <taxon>Polyporaceae</taxon>
        <taxon>Dichomitus</taxon>
    </lineage>
</organism>
<feature type="compositionally biased region" description="Basic and acidic residues" evidence="1">
    <location>
        <begin position="1"/>
        <end position="12"/>
    </location>
</feature>
<evidence type="ECO:0000313" key="2">
    <source>
        <dbReference type="EMBL" id="TBU29601.1"/>
    </source>
</evidence>
<evidence type="ECO:0000256" key="1">
    <source>
        <dbReference type="SAM" id="MobiDB-lite"/>
    </source>
</evidence>
<name>A0A4Q9MTC1_9APHY</name>
<sequence length="75" mass="7778">MARRVSTRDPISRRMNVGASKFREPATGGIFTLGHARARNSMPHDVHANGHGAESDGRGGAAANLATSGCTIGHP</sequence>
<dbReference type="AlphaFoldDB" id="A0A4Q9MTC1"/>
<protein>
    <submittedName>
        <fullName evidence="2">Uncharacterized protein</fullName>
    </submittedName>
</protein>
<gene>
    <name evidence="2" type="ORF">BD311DRAFT_787787</name>
</gene>
<reference evidence="2" key="1">
    <citation type="submission" date="2019-01" db="EMBL/GenBank/DDBJ databases">
        <title>Draft genome sequences of three monokaryotic isolates of the white-rot basidiomycete fungus Dichomitus squalens.</title>
        <authorList>
            <consortium name="DOE Joint Genome Institute"/>
            <person name="Lopez S.C."/>
            <person name="Andreopoulos B."/>
            <person name="Pangilinan J."/>
            <person name="Lipzen A."/>
            <person name="Riley R."/>
            <person name="Ahrendt S."/>
            <person name="Ng V."/>
            <person name="Barry K."/>
            <person name="Daum C."/>
            <person name="Grigoriev I.V."/>
            <person name="Hilden K.S."/>
            <person name="Makela M.R."/>
            <person name="de Vries R.P."/>
        </authorList>
    </citation>
    <scope>NUCLEOTIDE SEQUENCE [LARGE SCALE GENOMIC DNA]</scope>
    <source>
        <strain evidence="2">OM18370.1</strain>
    </source>
</reference>
<accession>A0A4Q9MTC1</accession>
<proteinExistence type="predicted"/>